<keyword evidence="2" id="KW-0472">Membrane</keyword>
<feature type="region of interest" description="Disordered" evidence="1">
    <location>
        <begin position="1"/>
        <end position="26"/>
    </location>
</feature>
<evidence type="ECO:0000313" key="4">
    <source>
        <dbReference type="Proteomes" id="UP000509346"/>
    </source>
</evidence>
<keyword evidence="2" id="KW-0812">Transmembrane</keyword>
<sequence>MSDGAAVSDAETVPESDYDPGDALVPETPAGYDPPTDFRYSMVVLTLAALVVTPVAMAAFGAVLWRFQGPTVYEALATVTETESGVTFTFDAGLILGSFLLAVVVTVVVNEAIHGLVFRYYGYDVSYGAAPHMGAFYATPFHQFVCREHAPPVALAPLVVISLVGLPLIALAPPLVAFFVFQAVVFNAIGAVGDLYATIHALRLPPGSLYYDSDIRHSYVFRPSESDG</sequence>
<dbReference type="Pfam" id="PF11667">
    <property type="entry name" value="DUF3267"/>
    <property type="match status" value="1"/>
</dbReference>
<name>A0A7D5TAY1_9EURY</name>
<dbReference type="EMBL" id="CP058909">
    <property type="protein sequence ID" value="QLH80815.1"/>
    <property type="molecule type" value="Genomic_DNA"/>
</dbReference>
<keyword evidence="4" id="KW-1185">Reference proteome</keyword>
<gene>
    <name evidence="3" type="ORF">HZS54_03805</name>
</gene>
<dbReference type="RefSeq" id="WP_179920634.1">
    <property type="nucleotide sequence ID" value="NZ_CP058909.1"/>
</dbReference>
<dbReference type="OrthoDB" id="222560at2157"/>
<dbReference type="KEGG" id="hpel:HZS54_03805"/>
<dbReference type="GeneID" id="56081684"/>
<reference evidence="3 4" key="1">
    <citation type="submission" date="2020-07" db="EMBL/GenBank/DDBJ databases">
        <title>Halosimplex litoreum sp. nov. and Halosimplex rubrum sp. nov., isolated from different salt environments.</title>
        <authorList>
            <person name="Cui H."/>
        </authorList>
    </citation>
    <scope>NUCLEOTIDE SEQUENCE [LARGE SCALE GENOMIC DNA]</scope>
    <source>
        <strain evidence="3 4">R2</strain>
    </source>
</reference>
<keyword evidence="2" id="KW-1133">Transmembrane helix</keyword>
<protein>
    <submittedName>
        <fullName evidence="3">DUF3267 domain-containing protein</fullName>
    </submittedName>
</protein>
<evidence type="ECO:0000256" key="1">
    <source>
        <dbReference type="SAM" id="MobiDB-lite"/>
    </source>
</evidence>
<feature type="transmembrane region" description="Helical" evidence="2">
    <location>
        <begin position="153"/>
        <end position="172"/>
    </location>
</feature>
<organism evidence="3 4">
    <name type="scientific">Halosimplex pelagicum</name>
    <dbReference type="NCBI Taxonomy" id="869886"/>
    <lineage>
        <taxon>Archaea</taxon>
        <taxon>Methanobacteriati</taxon>
        <taxon>Methanobacteriota</taxon>
        <taxon>Stenosarchaea group</taxon>
        <taxon>Halobacteria</taxon>
        <taxon>Halobacteriales</taxon>
        <taxon>Haloarculaceae</taxon>
        <taxon>Halosimplex</taxon>
    </lineage>
</organism>
<proteinExistence type="predicted"/>
<feature type="transmembrane region" description="Helical" evidence="2">
    <location>
        <begin position="42"/>
        <end position="65"/>
    </location>
</feature>
<dbReference type="InterPro" id="IPR021683">
    <property type="entry name" value="DUF3267"/>
</dbReference>
<accession>A0A7D5TAY1</accession>
<evidence type="ECO:0000313" key="3">
    <source>
        <dbReference type="EMBL" id="QLH80815.1"/>
    </source>
</evidence>
<feature type="transmembrane region" description="Helical" evidence="2">
    <location>
        <begin position="85"/>
        <end position="109"/>
    </location>
</feature>
<dbReference type="Proteomes" id="UP000509346">
    <property type="component" value="Chromosome"/>
</dbReference>
<evidence type="ECO:0000256" key="2">
    <source>
        <dbReference type="SAM" id="Phobius"/>
    </source>
</evidence>
<dbReference type="AlphaFoldDB" id="A0A7D5TAY1"/>